<keyword evidence="1" id="KW-1133">Transmembrane helix</keyword>
<dbReference type="AlphaFoldDB" id="A0A6L5YK04"/>
<feature type="transmembrane region" description="Helical" evidence="1">
    <location>
        <begin position="288"/>
        <end position="307"/>
    </location>
</feature>
<keyword evidence="3" id="KW-0012">Acyltransferase</keyword>
<keyword evidence="4" id="KW-1185">Reference proteome</keyword>
<comment type="caution">
    <text evidence="3">The sequence shown here is derived from an EMBL/GenBank/DDBJ whole genome shotgun (WGS) entry which is preliminary data.</text>
</comment>
<dbReference type="Proteomes" id="UP000476055">
    <property type="component" value="Unassembled WGS sequence"/>
</dbReference>
<feature type="transmembrane region" description="Helical" evidence="1">
    <location>
        <begin position="12"/>
        <end position="30"/>
    </location>
</feature>
<proteinExistence type="predicted"/>
<feature type="transmembrane region" description="Helical" evidence="1">
    <location>
        <begin position="187"/>
        <end position="205"/>
    </location>
</feature>
<feature type="transmembrane region" description="Helical" evidence="1">
    <location>
        <begin position="42"/>
        <end position="63"/>
    </location>
</feature>
<organism evidence="3 4">
    <name type="scientific">Waltera intestinalis</name>
    <dbReference type="NCBI Taxonomy" id="2606635"/>
    <lineage>
        <taxon>Bacteria</taxon>
        <taxon>Bacillati</taxon>
        <taxon>Bacillota</taxon>
        <taxon>Clostridia</taxon>
        <taxon>Lachnospirales</taxon>
        <taxon>Lachnospiraceae</taxon>
        <taxon>Waltera</taxon>
    </lineage>
</organism>
<dbReference type="PANTHER" id="PTHR37312:SF1">
    <property type="entry name" value="MEMBRANE-BOUND ACYLTRANSFERASE YKRP-RELATED"/>
    <property type="match status" value="1"/>
</dbReference>
<dbReference type="InterPro" id="IPR002656">
    <property type="entry name" value="Acyl_transf_3_dom"/>
</dbReference>
<feature type="domain" description="Acyltransferase 3" evidence="2">
    <location>
        <begin position="10"/>
        <end position="342"/>
    </location>
</feature>
<keyword evidence="3" id="KW-0808">Transferase</keyword>
<feature type="transmembrane region" description="Helical" evidence="1">
    <location>
        <begin position="125"/>
        <end position="150"/>
    </location>
</feature>
<feature type="transmembrane region" description="Helical" evidence="1">
    <location>
        <begin position="162"/>
        <end position="181"/>
    </location>
</feature>
<reference evidence="3 4" key="1">
    <citation type="submission" date="2019-08" db="EMBL/GenBank/DDBJ databases">
        <title>In-depth cultivation of the pig gut microbiome towards novel bacterial diversity and tailored functional studies.</title>
        <authorList>
            <person name="Wylensek D."/>
            <person name="Hitch T.C.A."/>
            <person name="Clavel T."/>
        </authorList>
    </citation>
    <scope>NUCLEOTIDE SEQUENCE [LARGE SCALE GENOMIC DNA]</scope>
    <source>
        <strain evidence="3 4">WCA3-601-WT-6H</strain>
    </source>
</reference>
<evidence type="ECO:0000313" key="3">
    <source>
        <dbReference type="EMBL" id="MST58333.1"/>
    </source>
</evidence>
<feature type="transmembrane region" description="Helical" evidence="1">
    <location>
        <begin position="246"/>
        <end position="267"/>
    </location>
</feature>
<keyword evidence="1" id="KW-0812">Transmembrane</keyword>
<dbReference type="GO" id="GO:0016747">
    <property type="term" value="F:acyltransferase activity, transferring groups other than amino-acyl groups"/>
    <property type="evidence" value="ECO:0007669"/>
    <property type="project" value="InterPro"/>
</dbReference>
<dbReference type="EMBL" id="VUMU01000009">
    <property type="protein sequence ID" value="MST58333.1"/>
    <property type="molecule type" value="Genomic_DNA"/>
</dbReference>
<evidence type="ECO:0000259" key="2">
    <source>
        <dbReference type="Pfam" id="PF01757"/>
    </source>
</evidence>
<dbReference type="InterPro" id="IPR052734">
    <property type="entry name" value="Nod_factor_acetyltransferase"/>
</dbReference>
<dbReference type="Pfam" id="PF01757">
    <property type="entry name" value="Acyl_transf_3"/>
    <property type="match status" value="1"/>
</dbReference>
<feature type="transmembrane region" description="Helical" evidence="1">
    <location>
        <begin position="217"/>
        <end position="240"/>
    </location>
</feature>
<gene>
    <name evidence="3" type="ORF">FYJ59_08795</name>
</gene>
<protein>
    <submittedName>
        <fullName evidence="3">Acyltransferase family protein</fullName>
    </submittedName>
</protein>
<evidence type="ECO:0000256" key="1">
    <source>
        <dbReference type="SAM" id="Phobius"/>
    </source>
</evidence>
<feature type="transmembrane region" description="Helical" evidence="1">
    <location>
        <begin position="319"/>
        <end position="346"/>
    </location>
</feature>
<keyword evidence="1" id="KW-0472">Membrane</keyword>
<feature type="transmembrane region" description="Helical" evidence="1">
    <location>
        <begin position="83"/>
        <end position="105"/>
    </location>
</feature>
<dbReference type="RefSeq" id="WP_154496512.1">
    <property type="nucleotide sequence ID" value="NZ_VUMU01000009.1"/>
</dbReference>
<name>A0A6L5YK04_9FIRM</name>
<accession>A0A6L5YK04</accession>
<evidence type="ECO:0000313" key="4">
    <source>
        <dbReference type="Proteomes" id="UP000476055"/>
    </source>
</evidence>
<sequence>MTEIRQNRIGYIDTAKGIGIILVCLGHAITNANKSINVEHSVLLQFISQFHMPFFFAISGFVFGEKNFDNPIRSSWKKFKAYYIPFVVYNLIFVLLHNVMTNFHIFSNYYSIKEMIYDILMVLTFHIQSICGAMWFVRTLFTIVIMFIWVKYFIRRFLPVKYEEIMTGILVLIMQVCSLLNICPRAFRIDLTCAYFLFFYLGYLIKKYGWHQYITGYKYVFVAVGLLLNGLLANFYTYAIGGPCEGYVVLIRYIGQLSGILMLFAIAQIKIISDSRVLRYLGTKTLDIMALHFVCFKIVSYIIINVYGLDLSHMGDIPVVFGIGGFWWILYVIVGLLIPVVIRILFEKMRSMLRINFIKENLK</sequence>
<dbReference type="PANTHER" id="PTHR37312">
    <property type="entry name" value="MEMBRANE-BOUND ACYLTRANSFERASE YKRP-RELATED"/>
    <property type="match status" value="1"/>
</dbReference>